<dbReference type="Proteomes" id="UP000257323">
    <property type="component" value="Unassembled WGS sequence"/>
</dbReference>
<proteinExistence type="predicted"/>
<gene>
    <name evidence="2" type="ORF">OP8BY_1169</name>
</gene>
<evidence type="ECO:0000313" key="2">
    <source>
        <dbReference type="EMBL" id="RFT14969.1"/>
    </source>
</evidence>
<evidence type="ECO:0000313" key="3">
    <source>
        <dbReference type="Proteomes" id="UP000257323"/>
    </source>
</evidence>
<keyword evidence="1" id="KW-0175">Coiled coil</keyword>
<dbReference type="AlphaFoldDB" id="A0A3E2BJN6"/>
<sequence length="104" mass="12076">MEGKEKKDKGDKVFQVVCPHCGARLWVDSSLREIIQSEKGQKKKASFDELLLKEKKKAEEISQKFDSTVELRQKKLEQAKQAFEKALSHLDELEQEIEEEKEKG</sequence>
<reference evidence="2 3" key="1">
    <citation type="submission" date="2018-08" db="EMBL/GenBank/DDBJ databases">
        <title>Genome analysis of the thermophilic bacterium of the candidate phylum Aminicenantes from deep subsurface aquifer revealed its physiology and ecological role.</title>
        <authorList>
            <person name="Kadnikov V.V."/>
            <person name="Mardanov A.V."/>
            <person name="Beletsky A.V."/>
            <person name="Karnachuk O.V."/>
            <person name="Ravin N.V."/>
        </authorList>
    </citation>
    <scope>NUCLEOTIDE SEQUENCE [LARGE SCALE GENOMIC DNA]</scope>
    <source>
        <strain evidence="2">BY38</strain>
    </source>
</reference>
<dbReference type="EMBL" id="QUAH01000015">
    <property type="protein sequence ID" value="RFT14969.1"/>
    <property type="molecule type" value="Genomic_DNA"/>
</dbReference>
<organism evidence="2 3">
    <name type="scientific">Candidatus Saccharicenans subterraneus</name>
    <dbReference type="NCBI Taxonomy" id="2508984"/>
    <lineage>
        <taxon>Bacteria</taxon>
        <taxon>Candidatus Aminicenantota</taxon>
        <taxon>Candidatus Aminicenantia</taxon>
        <taxon>Candidatus Aminicenantales</taxon>
        <taxon>Candidatus Saccharicenantaceae</taxon>
        <taxon>Candidatus Saccharicenans</taxon>
    </lineage>
</organism>
<comment type="caution">
    <text evidence="2">The sequence shown here is derived from an EMBL/GenBank/DDBJ whole genome shotgun (WGS) entry which is preliminary data.</text>
</comment>
<evidence type="ECO:0000256" key="1">
    <source>
        <dbReference type="SAM" id="Coils"/>
    </source>
</evidence>
<name>A0A3E2BJN6_9BACT</name>
<protein>
    <submittedName>
        <fullName evidence="2">Uncharacterized protein</fullName>
    </submittedName>
</protein>
<feature type="coiled-coil region" evidence="1">
    <location>
        <begin position="73"/>
        <end position="103"/>
    </location>
</feature>
<accession>A0A3E2BJN6</accession>